<evidence type="ECO:0000313" key="5">
    <source>
        <dbReference type="Ensembl" id="ENSMODP00000058422.1"/>
    </source>
</evidence>
<name>A0A5F8HH02_MONDO</name>
<dbReference type="FunCoup" id="A0A5F8HH02">
    <property type="interactions" value="39"/>
</dbReference>
<dbReference type="GO" id="GO:0007130">
    <property type="term" value="P:synaptonemal complex assembly"/>
    <property type="evidence" value="ECO:0007669"/>
    <property type="project" value="InterPro"/>
</dbReference>
<dbReference type="OMA" id="QEINTMA"/>
<feature type="coiled-coil region" evidence="4">
    <location>
        <begin position="57"/>
        <end position="158"/>
    </location>
</feature>
<reference evidence="5" key="3">
    <citation type="submission" date="2025-09" db="UniProtKB">
        <authorList>
            <consortium name="Ensembl"/>
        </authorList>
    </citation>
    <scope>IDENTIFICATION</scope>
</reference>
<evidence type="ECO:0000313" key="6">
    <source>
        <dbReference type="Proteomes" id="UP000002280"/>
    </source>
</evidence>
<dbReference type="InParanoid" id="A0A5F8HH02"/>
<dbReference type="Proteomes" id="UP000002280">
    <property type="component" value="Chromosome X"/>
</dbReference>
<dbReference type="GeneTree" id="ENSGT00390000017352"/>
<reference evidence="5" key="2">
    <citation type="submission" date="2025-08" db="UniProtKB">
        <authorList>
            <consortium name="Ensembl"/>
        </authorList>
    </citation>
    <scope>IDENTIFICATION</scope>
</reference>
<sequence>QEGWGGREIDLELRVARYRKRNLEDKRVLKTSLPTTESHDPRTDEVIKAIHQLLQAHKIAKEELWEIEAKKEALKKELDELTSEETHLEELLKSKQESLRILQQHNREKESKMLRKQAMAQDSLQKITELNSKIQEDKVKKKKLRMEFEQQLEELMEQHKTLWELHTPERLSQEINTMAQYLGTASEGGKASSGEIGGH</sequence>
<dbReference type="Pfam" id="PF15233">
    <property type="entry name" value="SYCE1"/>
    <property type="match status" value="1"/>
</dbReference>
<comment type="similarity">
    <text evidence="1">Belongs to the SYCE family.</text>
</comment>
<dbReference type="GO" id="GO:0000795">
    <property type="term" value="C:synaptonemal complex"/>
    <property type="evidence" value="ECO:0000318"/>
    <property type="project" value="GO_Central"/>
</dbReference>
<reference evidence="5 6" key="1">
    <citation type="journal article" date="2007" name="Nature">
        <title>Genome of the marsupial Monodelphis domestica reveals innovation in non-coding sequences.</title>
        <authorList>
            <person name="Mikkelsen T.S."/>
            <person name="Wakefield M.J."/>
            <person name="Aken B."/>
            <person name="Amemiya C.T."/>
            <person name="Chang J.L."/>
            <person name="Duke S."/>
            <person name="Garber M."/>
            <person name="Gentles A.J."/>
            <person name="Goodstadt L."/>
            <person name="Heger A."/>
            <person name="Jurka J."/>
            <person name="Kamal M."/>
            <person name="Mauceli E."/>
            <person name="Searle S.M."/>
            <person name="Sharpe T."/>
            <person name="Baker M.L."/>
            <person name="Batzer M.A."/>
            <person name="Benos P.V."/>
            <person name="Belov K."/>
            <person name="Clamp M."/>
            <person name="Cook A."/>
            <person name="Cuff J."/>
            <person name="Das R."/>
            <person name="Davidow L."/>
            <person name="Deakin J.E."/>
            <person name="Fazzari M.J."/>
            <person name="Glass J.L."/>
            <person name="Grabherr M."/>
            <person name="Greally J.M."/>
            <person name="Gu W."/>
            <person name="Hore T.A."/>
            <person name="Huttley G.A."/>
            <person name="Kleber M."/>
            <person name="Jirtle R.L."/>
            <person name="Koina E."/>
            <person name="Lee J.T."/>
            <person name="Mahony S."/>
            <person name="Marra M.A."/>
            <person name="Miller R.D."/>
            <person name="Nicholls R.D."/>
            <person name="Oda M."/>
            <person name="Papenfuss A.T."/>
            <person name="Parra Z.E."/>
            <person name="Pollock D.D."/>
            <person name="Ray D.A."/>
            <person name="Schein J.E."/>
            <person name="Speed T.P."/>
            <person name="Thompson K."/>
            <person name="VandeBerg J.L."/>
            <person name="Wade C.M."/>
            <person name="Walker J.A."/>
            <person name="Waters P.D."/>
            <person name="Webber C."/>
            <person name="Weidman J.R."/>
            <person name="Xie X."/>
            <person name="Zody M.C."/>
            <person name="Baldwin J."/>
            <person name="Abdouelleil A."/>
            <person name="Abdulkadir J."/>
            <person name="Abebe A."/>
            <person name="Abera B."/>
            <person name="Abreu J."/>
            <person name="Acer S.C."/>
            <person name="Aftuck L."/>
            <person name="Alexander A."/>
            <person name="An P."/>
            <person name="Anderson E."/>
            <person name="Anderson S."/>
            <person name="Arachi H."/>
            <person name="Azer M."/>
            <person name="Bachantsang P."/>
            <person name="Barry A."/>
            <person name="Bayul T."/>
            <person name="Berlin A."/>
            <person name="Bessette D."/>
            <person name="Bloom T."/>
            <person name="Bloom T."/>
            <person name="Boguslavskiy L."/>
            <person name="Bonnet C."/>
            <person name="Boukhgalter B."/>
            <person name="Bourzgui I."/>
            <person name="Brown A."/>
            <person name="Cahill P."/>
            <person name="Channer S."/>
            <person name="Cheshatsang Y."/>
            <person name="Chuda L."/>
            <person name="Citroen M."/>
            <person name="Collymore A."/>
            <person name="Cooke P."/>
            <person name="Costello M."/>
            <person name="D'Aco K."/>
            <person name="Daza R."/>
            <person name="De Haan G."/>
            <person name="DeGray S."/>
            <person name="DeMaso C."/>
            <person name="Dhargay N."/>
            <person name="Dooley K."/>
            <person name="Dooley E."/>
            <person name="Doricent M."/>
            <person name="Dorje P."/>
            <person name="Dorjee K."/>
            <person name="Dupes A."/>
            <person name="Elong R."/>
            <person name="Falk J."/>
            <person name="Farina A."/>
            <person name="Faro S."/>
            <person name="Ferguson D."/>
            <person name="Fisher S."/>
            <person name="Foley C.D."/>
            <person name="Franke A."/>
            <person name="Friedrich D."/>
            <person name="Gadbois L."/>
            <person name="Gearin G."/>
            <person name="Gearin C.R."/>
            <person name="Giannoukos G."/>
            <person name="Goode T."/>
            <person name="Graham J."/>
            <person name="Grandbois E."/>
            <person name="Grewal S."/>
            <person name="Gyaltsen K."/>
            <person name="Hafez N."/>
            <person name="Hagos B."/>
            <person name="Hall J."/>
            <person name="Henson C."/>
            <person name="Hollinger A."/>
            <person name="Honan T."/>
            <person name="Huard M.D."/>
            <person name="Hughes L."/>
            <person name="Hurhula B."/>
            <person name="Husby M.E."/>
            <person name="Kamat A."/>
            <person name="Kanga B."/>
            <person name="Kashin S."/>
            <person name="Khazanovich D."/>
            <person name="Kisner P."/>
            <person name="Lance K."/>
            <person name="Lara M."/>
            <person name="Lee W."/>
            <person name="Lennon N."/>
            <person name="Letendre F."/>
            <person name="LeVine R."/>
            <person name="Lipovsky A."/>
            <person name="Liu X."/>
            <person name="Liu J."/>
            <person name="Liu S."/>
            <person name="Lokyitsang T."/>
            <person name="Lokyitsang Y."/>
            <person name="Lubonja R."/>
            <person name="Lui A."/>
            <person name="MacDonald P."/>
            <person name="Magnisalis V."/>
            <person name="Maru K."/>
            <person name="Matthews C."/>
            <person name="McCusker W."/>
            <person name="McDonough S."/>
            <person name="Mehta T."/>
            <person name="Meldrim J."/>
            <person name="Meneus L."/>
            <person name="Mihai O."/>
            <person name="Mihalev A."/>
            <person name="Mihova T."/>
            <person name="Mittelman R."/>
            <person name="Mlenga V."/>
            <person name="Montmayeur A."/>
            <person name="Mulrain L."/>
            <person name="Navidi A."/>
            <person name="Naylor J."/>
            <person name="Negash T."/>
            <person name="Nguyen T."/>
            <person name="Nguyen N."/>
            <person name="Nicol R."/>
            <person name="Norbu C."/>
            <person name="Norbu N."/>
            <person name="Novod N."/>
            <person name="O'Neill B."/>
            <person name="Osman S."/>
            <person name="Markiewicz E."/>
            <person name="Oyono O.L."/>
            <person name="Patti C."/>
            <person name="Phunkhang P."/>
            <person name="Pierre F."/>
            <person name="Priest M."/>
            <person name="Raghuraman S."/>
            <person name="Rege F."/>
            <person name="Reyes R."/>
            <person name="Rise C."/>
            <person name="Rogov P."/>
            <person name="Ross K."/>
            <person name="Ryan E."/>
            <person name="Settipalli S."/>
            <person name="Shea T."/>
            <person name="Sherpa N."/>
            <person name="Shi L."/>
            <person name="Shih D."/>
            <person name="Sparrow T."/>
            <person name="Spaulding J."/>
            <person name="Stalker J."/>
            <person name="Stange-Thomann N."/>
            <person name="Stavropoulos S."/>
            <person name="Stone C."/>
            <person name="Strader C."/>
            <person name="Tesfaye S."/>
            <person name="Thomson T."/>
            <person name="Thoulutsang Y."/>
            <person name="Thoulutsang D."/>
            <person name="Topham K."/>
            <person name="Topping I."/>
            <person name="Tsamla T."/>
            <person name="Vassiliev H."/>
            <person name="Vo A."/>
            <person name="Wangchuk T."/>
            <person name="Wangdi T."/>
            <person name="Weiand M."/>
            <person name="Wilkinson J."/>
            <person name="Wilson A."/>
            <person name="Yadav S."/>
            <person name="Young G."/>
            <person name="Yu Q."/>
            <person name="Zembek L."/>
            <person name="Zhong D."/>
            <person name="Zimmer A."/>
            <person name="Zwirko Z."/>
            <person name="Jaffe D.B."/>
            <person name="Alvarez P."/>
            <person name="Brockman W."/>
            <person name="Butler J."/>
            <person name="Chin C."/>
            <person name="Gnerre S."/>
            <person name="MacCallum I."/>
            <person name="Graves J.A."/>
            <person name="Ponting C.P."/>
            <person name="Breen M."/>
            <person name="Samollow P.B."/>
            <person name="Lander E.S."/>
            <person name="Lindblad-Toh K."/>
        </authorList>
    </citation>
    <scope>NUCLEOTIDE SEQUENCE [LARGE SCALE GENOMIC DNA]</scope>
</reference>
<dbReference type="InterPro" id="IPR026676">
    <property type="entry name" value="SYCE1"/>
</dbReference>
<proteinExistence type="inferred from homology"/>
<dbReference type="Bgee" id="ENSMODG00000037413">
    <property type="expression patterns" value="Expressed in blood and 19 other cell types or tissues"/>
</dbReference>
<dbReference type="STRING" id="13616.ENSMODP00000058422"/>
<dbReference type="PANTHER" id="PTHR21731">
    <property type="entry name" value="SYNAPTONEMAL COMPLEX CENTRAL ELEMENT PROTEIN 1-LIKE"/>
    <property type="match status" value="1"/>
</dbReference>
<organism evidence="5 6">
    <name type="scientific">Monodelphis domestica</name>
    <name type="common">Gray short-tailed opossum</name>
    <dbReference type="NCBI Taxonomy" id="13616"/>
    <lineage>
        <taxon>Eukaryota</taxon>
        <taxon>Metazoa</taxon>
        <taxon>Chordata</taxon>
        <taxon>Craniata</taxon>
        <taxon>Vertebrata</taxon>
        <taxon>Euteleostomi</taxon>
        <taxon>Mammalia</taxon>
        <taxon>Metatheria</taxon>
        <taxon>Didelphimorphia</taxon>
        <taxon>Didelphidae</taxon>
        <taxon>Monodelphis</taxon>
    </lineage>
</organism>
<evidence type="ECO:0008006" key="7">
    <source>
        <dbReference type="Google" id="ProtNLM"/>
    </source>
</evidence>
<dbReference type="AlphaFoldDB" id="A0A5F8HH02"/>
<dbReference type="Ensembl" id="ENSMODT00000069513.1">
    <property type="protein sequence ID" value="ENSMODP00000058422.1"/>
    <property type="gene ID" value="ENSMODG00000037413.1"/>
</dbReference>
<protein>
    <recommendedName>
        <fullName evidence="7">Synaptonemal complex central element protein 1</fullName>
    </recommendedName>
</protein>
<evidence type="ECO:0000256" key="4">
    <source>
        <dbReference type="SAM" id="Coils"/>
    </source>
</evidence>
<accession>A0A5F8HH02</accession>
<dbReference type="PANTHER" id="PTHR21731:SF1">
    <property type="entry name" value="SYNAPTONEMAL COMPLEX CENTRAL ELEMENT PROTEIN 1-LIKE"/>
    <property type="match status" value="1"/>
</dbReference>
<keyword evidence="2 4" id="KW-0175">Coiled coil</keyword>
<evidence type="ECO:0000256" key="3">
    <source>
        <dbReference type="ARBA" id="ARBA00023254"/>
    </source>
</evidence>
<keyword evidence="3" id="KW-0469">Meiosis</keyword>
<evidence type="ECO:0000256" key="1">
    <source>
        <dbReference type="ARBA" id="ARBA00010094"/>
    </source>
</evidence>
<keyword evidence="6" id="KW-1185">Reference proteome</keyword>
<evidence type="ECO:0000256" key="2">
    <source>
        <dbReference type="ARBA" id="ARBA00023054"/>
    </source>
</evidence>